<protein>
    <submittedName>
        <fullName evidence="1">Uncharacterized protein</fullName>
    </submittedName>
</protein>
<name>A0A6J5MBC1_9CAUD</name>
<sequence>MPRKKSSNQYFTQDTENAIIEYNSTDNKLVKDRIYKERISPAFNKLAEIVYNKWKFTYFDDNPEDVMSEVVAFMIEKIHMYRAGKGKAFSYFTIVARNYLILNNNANYKRYKDTDVMSSMPESWDTENNFREEVRNEDHKSFNKRMLAYWDRHLEEYFPKKRDVQIADAILELFRRAEYIENFNKKSLYLLVREMTGYPTHYITKIVNRMKEKQLELYNEFDKTGDIII</sequence>
<proteinExistence type="predicted"/>
<organism evidence="1">
    <name type="scientific">uncultured Caudovirales phage</name>
    <dbReference type="NCBI Taxonomy" id="2100421"/>
    <lineage>
        <taxon>Viruses</taxon>
        <taxon>Duplodnaviria</taxon>
        <taxon>Heunggongvirae</taxon>
        <taxon>Uroviricota</taxon>
        <taxon>Caudoviricetes</taxon>
        <taxon>Peduoviridae</taxon>
        <taxon>Maltschvirus</taxon>
        <taxon>Maltschvirus maltsch</taxon>
    </lineage>
</organism>
<gene>
    <name evidence="1" type="ORF">UFOVP449_62</name>
</gene>
<dbReference type="EMBL" id="LR796420">
    <property type="protein sequence ID" value="CAB4142613.1"/>
    <property type="molecule type" value="Genomic_DNA"/>
</dbReference>
<evidence type="ECO:0000313" key="1">
    <source>
        <dbReference type="EMBL" id="CAB4142613.1"/>
    </source>
</evidence>
<reference evidence="1" key="1">
    <citation type="submission" date="2020-04" db="EMBL/GenBank/DDBJ databases">
        <authorList>
            <person name="Chiriac C."/>
            <person name="Salcher M."/>
            <person name="Ghai R."/>
            <person name="Kavagutti S V."/>
        </authorList>
    </citation>
    <scope>NUCLEOTIDE SEQUENCE</scope>
</reference>
<accession>A0A6J5MBC1</accession>